<dbReference type="SUPFAM" id="SSF48264">
    <property type="entry name" value="Cytochrome P450"/>
    <property type="match status" value="1"/>
</dbReference>
<dbReference type="PANTHER" id="PTHR24286:SF384">
    <property type="entry name" value="P450, PUTATIVE (EUROFUNG)-RELATED"/>
    <property type="match status" value="1"/>
</dbReference>
<dbReference type="GO" id="GO:0004497">
    <property type="term" value="F:monooxygenase activity"/>
    <property type="evidence" value="ECO:0007669"/>
    <property type="project" value="UniProtKB-KW"/>
</dbReference>
<dbReference type="PROSITE" id="PS00086">
    <property type="entry name" value="CYTOCHROME_P450"/>
    <property type="match status" value="1"/>
</dbReference>
<evidence type="ECO:0000256" key="2">
    <source>
        <dbReference type="ARBA" id="ARBA00022617"/>
    </source>
</evidence>
<evidence type="ECO:0000256" key="8">
    <source>
        <dbReference type="RuleBase" id="RU000461"/>
    </source>
</evidence>
<dbReference type="GO" id="GO:0016125">
    <property type="term" value="P:sterol metabolic process"/>
    <property type="evidence" value="ECO:0007669"/>
    <property type="project" value="TreeGrafter"/>
</dbReference>
<dbReference type="InterPro" id="IPR002403">
    <property type="entry name" value="Cyt_P450_E_grp-IV"/>
</dbReference>
<proteinExistence type="inferred from homology"/>
<keyword evidence="3 7" id="KW-0479">Metal-binding</keyword>
<dbReference type="InterPro" id="IPR036396">
    <property type="entry name" value="Cyt_P450_sf"/>
</dbReference>
<dbReference type="GO" id="GO:0005506">
    <property type="term" value="F:iron ion binding"/>
    <property type="evidence" value="ECO:0007669"/>
    <property type="project" value="InterPro"/>
</dbReference>
<dbReference type="Pfam" id="PF00067">
    <property type="entry name" value="p450"/>
    <property type="match status" value="1"/>
</dbReference>
<accession>A0A8T2UV70</accession>
<evidence type="ECO:0000256" key="7">
    <source>
        <dbReference type="PIRSR" id="PIRSR602403-1"/>
    </source>
</evidence>
<dbReference type="PRINTS" id="PR00385">
    <property type="entry name" value="P450"/>
</dbReference>
<keyword evidence="10" id="KW-1185">Reference proteome</keyword>
<organism evidence="9 10">
    <name type="scientific">Ceratopteris richardii</name>
    <name type="common">Triangle waterfern</name>
    <dbReference type="NCBI Taxonomy" id="49495"/>
    <lineage>
        <taxon>Eukaryota</taxon>
        <taxon>Viridiplantae</taxon>
        <taxon>Streptophyta</taxon>
        <taxon>Embryophyta</taxon>
        <taxon>Tracheophyta</taxon>
        <taxon>Polypodiopsida</taxon>
        <taxon>Polypodiidae</taxon>
        <taxon>Polypodiales</taxon>
        <taxon>Pteridineae</taxon>
        <taxon>Pteridaceae</taxon>
        <taxon>Parkerioideae</taxon>
        <taxon>Ceratopteris</taxon>
    </lineage>
</organism>
<dbReference type="GO" id="GO:0020037">
    <property type="term" value="F:heme binding"/>
    <property type="evidence" value="ECO:0007669"/>
    <property type="project" value="InterPro"/>
</dbReference>
<keyword evidence="5 7" id="KW-0408">Iron</keyword>
<name>A0A8T2UV70_CERRI</name>
<feature type="binding site" description="axial binding residue" evidence="7">
    <location>
        <position position="484"/>
    </location>
    <ligand>
        <name>heme</name>
        <dbReference type="ChEBI" id="CHEBI:30413"/>
    </ligand>
    <ligandPart>
        <name>Fe</name>
        <dbReference type="ChEBI" id="CHEBI:18248"/>
    </ligandPart>
</feature>
<keyword evidence="6 8" id="KW-0503">Monooxygenase</keyword>
<dbReference type="OrthoDB" id="1372046at2759"/>
<dbReference type="Proteomes" id="UP000825935">
    <property type="component" value="Chromosome 4"/>
</dbReference>
<evidence type="ECO:0000313" key="10">
    <source>
        <dbReference type="Proteomes" id="UP000825935"/>
    </source>
</evidence>
<comment type="similarity">
    <text evidence="1 8">Belongs to the cytochrome P450 family.</text>
</comment>
<keyword evidence="2 7" id="KW-0349">Heme</keyword>
<dbReference type="Gene3D" id="1.10.630.10">
    <property type="entry name" value="Cytochrome P450"/>
    <property type="match status" value="1"/>
</dbReference>
<evidence type="ECO:0000313" key="9">
    <source>
        <dbReference type="EMBL" id="KAH7438638.1"/>
    </source>
</evidence>
<comment type="caution">
    <text evidence="9">The sequence shown here is derived from an EMBL/GenBank/DDBJ whole genome shotgun (WGS) entry which is preliminary data.</text>
</comment>
<evidence type="ECO:0008006" key="11">
    <source>
        <dbReference type="Google" id="ProtNLM"/>
    </source>
</evidence>
<dbReference type="GO" id="GO:0016705">
    <property type="term" value="F:oxidoreductase activity, acting on paired donors, with incorporation or reduction of molecular oxygen"/>
    <property type="evidence" value="ECO:0007669"/>
    <property type="project" value="InterPro"/>
</dbReference>
<evidence type="ECO:0000256" key="6">
    <source>
        <dbReference type="ARBA" id="ARBA00023033"/>
    </source>
</evidence>
<dbReference type="AlphaFoldDB" id="A0A8T2UV70"/>
<protein>
    <recommendedName>
        <fullName evidence="11">Cytochrome P450</fullName>
    </recommendedName>
</protein>
<reference evidence="9" key="1">
    <citation type="submission" date="2021-08" db="EMBL/GenBank/DDBJ databases">
        <title>WGS assembly of Ceratopteris richardii.</title>
        <authorList>
            <person name="Marchant D.B."/>
            <person name="Chen G."/>
            <person name="Jenkins J."/>
            <person name="Shu S."/>
            <person name="Leebens-Mack J."/>
            <person name="Grimwood J."/>
            <person name="Schmutz J."/>
            <person name="Soltis P."/>
            <person name="Soltis D."/>
            <person name="Chen Z.-H."/>
        </authorList>
    </citation>
    <scope>NUCLEOTIDE SEQUENCE</scope>
    <source>
        <strain evidence="9">Whitten #5841</strain>
        <tissue evidence="9">Leaf</tissue>
    </source>
</reference>
<evidence type="ECO:0000256" key="4">
    <source>
        <dbReference type="ARBA" id="ARBA00023002"/>
    </source>
</evidence>
<dbReference type="EMBL" id="CM035409">
    <property type="protein sequence ID" value="KAH7438638.1"/>
    <property type="molecule type" value="Genomic_DNA"/>
</dbReference>
<sequence>MDENFLALCMGVPFSASSCLHRLALLLLPTIIWGLYKLSFKLRRGTRASSNDVLSLPPGPRGMWRLLQVPWAGEGLQFLAAMRAGHPEHFLFDRGARYSSNTFRTLIFGHRIVMVQGAAANRFVANAEKKGLLRNSWPSTVLRVVGNHAPVVKHGAEHRRFRQILSTCLSPLPLQKLVERASRITYTQIDTHWLPHARCSINTSTEFHDSCASDVITMMPLLRLHTFRLACNLLADISDEKILSRLHKSFKIWLAGMLDLPLNLPGSPYSKSLRARDELLREMGKLIDVKLASRECRQLQFVDSERDVDVLSLLLRAQADDGSFLSYNEMKDTLLFLLFAGHDTNTASLAFTLKYLEQYPACYDQVVQEQEAIAASKNEGEELSWDDVQSMKYTWKVVQEALRLWPPVLGGMKEAMDDIVFDGYLIPKGWKVFFSFSTTHLHEDCFANPNEFDPSRFDQERWKDGASGPPQYAYIPFGVGPHSCPGNHFARMTICIFIHHLVRKLKWKSVYPNESVQIFTMPCLARDYPVRLYHKS</sequence>
<gene>
    <name evidence="9" type="ORF">KP509_04G023600</name>
</gene>
<dbReference type="OMA" id="MAFFCGA"/>
<dbReference type="PANTHER" id="PTHR24286">
    <property type="entry name" value="CYTOCHROME P450 26"/>
    <property type="match status" value="1"/>
</dbReference>
<dbReference type="InterPro" id="IPR001128">
    <property type="entry name" value="Cyt_P450"/>
</dbReference>
<evidence type="ECO:0000256" key="1">
    <source>
        <dbReference type="ARBA" id="ARBA00010617"/>
    </source>
</evidence>
<evidence type="ECO:0000256" key="3">
    <source>
        <dbReference type="ARBA" id="ARBA00022723"/>
    </source>
</evidence>
<dbReference type="PRINTS" id="PR00465">
    <property type="entry name" value="EP450IV"/>
</dbReference>
<evidence type="ECO:0000256" key="5">
    <source>
        <dbReference type="ARBA" id="ARBA00023004"/>
    </source>
</evidence>
<keyword evidence="4 8" id="KW-0560">Oxidoreductase</keyword>
<dbReference type="InterPro" id="IPR017972">
    <property type="entry name" value="Cyt_P450_CS"/>
</dbReference>
<comment type="cofactor">
    <cofactor evidence="7">
        <name>heme</name>
        <dbReference type="ChEBI" id="CHEBI:30413"/>
    </cofactor>
</comment>